<dbReference type="PRINTS" id="PR00679">
    <property type="entry name" value="PROHIBITIN"/>
</dbReference>
<proteinExistence type="predicted"/>
<evidence type="ECO:0000256" key="2">
    <source>
        <dbReference type="SAM" id="Phobius"/>
    </source>
</evidence>
<dbReference type="InterPro" id="IPR036013">
    <property type="entry name" value="Band_7/SPFH_dom_sf"/>
</dbReference>
<gene>
    <name evidence="4" type="ORF">ACD_4C00205G0002</name>
</gene>
<dbReference type="EMBL" id="AMFJ01000721">
    <property type="protein sequence ID" value="EKE26657.1"/>
    <property type="molecule type" value="Genomic_DNA"/>
</dbReference>
<evidence type="ECO:0000259" key="3">
    <source>
        <dbReference type="SMART" id="SM00244"/>
    </source>
</evidence>
<dbReference type="PANTHER" id="PTHR23222">
    <property type="entry name" value="PROHIBITIN"/>
    <property type="match status" value="1"/>
</dbReference>
<sequence>MAINNYWSSFIENMKNKIKSFFKWVLSIIVLFMLLGVIFWSFGTIKAWEKWILLRFWAVTWQTYNEWLYFKIPYIDDMIIMNVRVLKEQISATSASKDLQTINAVVALNFHLSASDVGQIYREVWLDYKEKIIDPTIQESIKASTAKFTAEELITKRESVKDQIKELLTKKLAPRFIIVDDVNIVNFNFSESFNKAIEEKVTAEQEALAARNKLERIKFEAEQKIAESKWKAEASRIEAEALKSNPEILQLRSIEKWNWILPQVTWANTPFVNIK</sequence>
<dbReference type="AlphaFoldDB" id="K2FXQ9"/>
<dbReference type="InterPro" id="IPR001107">
    <property type="entry name" value="Band_7"/>
</dbReference>
<keyword evidence="2" id="KW-1133">Transmembrane helix</keyword>
<dbReference type="SUPFAM" id="SSF117892">
    <property type="entry name" value="Band 7/SPFH domain"/>
    <property type="match status" value="1"/>
</dbReference>
<organism evidence="4">
    <name type="scientific">uncultured bacterium</name>
    <name type="common">gcode 4</name>
    <dbReference type="NCBI Taxonomy" id="1234023"/>
    <lineage>
        <taxon>Bacteria</taxon>
        <taxon>environmental samples</taxon>
    </lineage>
</organism>
<feature type="coiled-coil region" evidence="1">
    <location>
        <begin position="150"/>
        <end position="213"/>
    </location>
</feature>
<dbReference type="SMART" id="SM00244">
    <property type="entry name" value="PHB"/>
    <property type="match status" value="1"/>
</dbReference>
<evidence type="ECO:0000313" key="4">
    <source>
        <dbReference type="EMBL" id="EKE26657.1"/>
    </source>
</evidence>
<dbReference type="Pfam" id="PF01145">
    <property type="entry name" value="Band_7"/>
    <property type="match status" value="1"/>
</dbReference>
<dbReference type="InterPro" id="IPR000163">
    <property type="entry name" value="Prohibitin"/>
</dbReference>
<dbReference type="Gene3D" id="3.30.479.30">
    <property type="entry name" value="Band 7 domain"/>
    <property type="match status" value="1"/>
</dbReference>
<feature type="domain" description="Band 7" evidence="3">
    <location>
        <begin position="40"/>
        <end position="201"/>
    </location>
</feature>
<feature type="transmembrane region" description="Helical" evidence="2">
    <location>
        <begin position="21"/>
        <end position="42"/>
    </location>
</feature>
<keyword evidence="1" id="KW-0175">Coiled coil</keyword>
<evidence type="ECO:0000256" key="1">
    <source>
        <dbReference type="SAM" id="Coils"/>
    </source>
</evidence>
<reference evidence="4" key="1">
    <citation type="journal article" date="2012" name="Science">
        <title>Fermentation, hydrogen, and sulfur metabolism in multiple uncultivated bacterial phyla.</title>
        <authorList>
            <person name="Wrighton K.C."/>
            <person name="Thomas B.C."/>
            <person name="Sharon I."/>
            <person name="Miller C.S."/>
            <person name="Castelle C.J."/>
            <person name="VerBerkmoes N.C."/>
            <person name="Wilkins M.J."/>
            <person name="Hettich R.L."/>
            <person name="Lipton M.S."/>
            <person name="Williams K.H."/>
            <person name="Long P.E."/>
            <person name="Banfield J.F."/>
        </authorList>
    </citation>
    <scope>NUCLEOTIDE SEQUENCE [LARGE SCALE GENOMIC DNA]</scope>
</reference>
<dbReference type="CDD" id="cd03401">
    <property type="entry name" value="SPFH_prohibitin"/>
    <property type="match status" value="1"/>
</dbReference>
<keyword evidence="2" id="KW-0472">Membrane</keyword>
<protein>
    <recommendedName>
        <fullName evidence="3">Band 7 domain-containing protein</fullName>
    </recommendedName>
</protein>
<dbReference type="PANTHER" id="PTHR23222:SF0">
    <property type="entry name" value="PROHIBITIN 1"/>
    <property type="match status" value="1"/>
</dbReference>
<accession>K2FXQ9</accession>
<keyword evidence="2" id="KW-0812">Transmembrane</keyword>
<name>K2FXQ9_9BACT</name>
<comment type="caution">
    <text evidence="4">The sequence shown here is derived from an EMBL/GenBank/DDBJ whole genome shotgun (WGS) entry which is preliminary data.</text>
</comment>
<dbReference type="GO" id="GO:0016020">
    <property type="term" value="C:membrane"/>
    <property type="evidence" value="ECO:0007669"/>
    <property type="project" value="InterPro"/>
</dbReference>